<sequence length="259" mass="27447">MRSDAPSGFAPHIRPFPTTASADGHPQLLFFPHSGSSAGSYRGLAGRLADTARPACVQYPGRAERRSSPPFTDVHALADELAQAFAAWHEGGPVVLFGHSLGAVVAYEVVRRTADQRRLVLVASGHPAPSRLGLPSIVPPGDGTEDPDQPLVDLLRSLGDDSGLLDHPVLRSVFLPVIRGDLAAHGRYRPEPGGTVACPVVALMGNADPLTDPADVQAWEQHTAATFRMHTFHGGHFFTNERAGEVADVLRALCARAAS</sequence>
<dbReference type="GO" id="GO:0008610">
    <property type="term" value="P:lipid biosynthetic process"/>
    <property type="evidence" value="ECO:0007669"/>
    <property type="project" value="TreeGrafter"/>
</dbReference>
<reference evidence="3 4" key="1">
    <citation type="submission" date="2018-10" db="EMBL/GenBank/DDBJ databases">
        <title>Relationship between Morphology and Antimicrobial Activity in Streptomyces.</title>
        <authorList>
            <person name="Kang H.J."/>
            <person name="Kim S.B."/>
        </authorList>
    </citation>
    <scope>NUCLEOTIDE SEQUENCE [LARGE SCALE GENOMIC DNA]</scope>
    <source>
        <strain evidence="3 4">BH38</strain>
    </source>
</reference>
<name>A0A387H7G6_9ACTN</name>
<evidence type="ECO:0000313" key="4">
    <source>
        <dbReference type="Proteomes" id="UP000271554"/>
    </source>
</evidence>
<accession>A0A387H7G6</accession>
<protein>
    <submittedName>
        <fullName evidence="3">Thioesterase PikA5</fullName>
        <ecNumber evidence="3">3.1.2.-</ecNumber>
    </submittedName>
</protein>
<dbReference type="RefSeq" id="WP_120719777.1">
    <property type="nucleotide sequence ID" value="NZ_CP032698.1"/>
</dbReference>
<evidence type="ECO:0000256" key="1">
    <source>
        <dbReference type="ARBA" id="ARBA00007169"/>
    </source>
</evidence>
<dbReference type="InterPro" id="IPR001031">
    <property type="entry name" value="Thioesterase"/>
</dbReference>
<dbReference type="EC" id="3.1.2.-" evidence="3"/>
<dbReference type="PANTHER" id="PTHR11487">
    <property type="entry name" value="THIOESTERASE"/>
    <property type="match status" value="1"/>
</dbReference>
<proteinExistence type="inferred from homology"/>
<feature type="domain" description="Thioesterase" evidence="2">
    <location>
        <begin position="27"/>
        <end position="252"/>
    </location>
</feature>
<dbReference type="AlphaFoldDB" id="A0A387H7G6"/>
<evidence type="ECO:0000259" key="2">
    <source>
        <dbReference type="Pfam" id="PF00975"/>
    </source>
</evidence>
<dbReference type="OrthoDB" id="8480037at2"/>
<dbReference type="InterPro" id="IPR012223">
    <property type="entry name" value="TEII"/>
</dbReference>
<dbReference type="EMBL" id="CP032698">
    <property type="protein sequence ID" value="AYG78531.1"/>
    <property type="molecule type" value="Genomic_DNA"/>
</dbReference>
<dbReference type="PANTHER" id="PTHR11487:SF0">
    <property type="entry name" value="S-ACYL FATTY ACID SYNTHASE THIOESTERASE, MEDIUM CHAIN"/>
    <property type="match status" value="1"/>
</dbReference>
<dbReference type="Pfam" id="PF00975">
    <property type="entry name" value="Thioesterase"/>
    <property type="match status" value="1"/>
</dbReference>
<evidence type="ECO:0000313" key="3">
    <source>
        <dbReference type="EMBL" id="AYG78531.1"/>
    </source>
</evidence>
<dbReference type="Proteomes" id="UP000271554">
    <property type="component" value="Chromosome"/>
</dbReference>
<keyword evidence="3" id="KW-0378">Hydrolase</keyword>
<dbReference type="Gene3D" id="3.40.50.1820">
    <property type="entry name" value="alpha/beta hydrolase"/>
    <property type="match status" value="1"/>
</dbReference>
<dbReference type="KEGG" id="shun:DWB77_00639"/>
<keyword evidence="4" id="KW-1185">Reference proteome</keyword>
<dbReference type="GO" id="GO:0016787">
    <property type="term" value="F:hydrolase activity"/>
    <property type="evidence" value="ECO:0007669"/>
    <property type="project" value="UniProtKB-KW"/>
</dbReference>
<dbReference type="InterPro" id="IPR029058">
    <property type="entry name" value="AB_hydrolase_fold"/>
</dbReference>
<organism evidence="3 4">
    <name type="scientific">Streptomyces hundungensis</name>
    <dbReference type="NCBI Taxonomy" id="1077946"/>
    <lineage>
        <taxon>Bacteria</taxon>
        <taxon>Bacillati</taxon>
        <taxon>Actinomycetota</taxon>
        <taxon>Actinomycetes</taxon>
        <taxon>Kitasatosporales</taxon>
        <taxon>Streptomycetaceae</taxon>
        <taxon>Streptomyces</taxon>
    </lineage>
</organism>
<gene>
    <name evidence="3" type="primary">pikAV_1</name>
    <name evidence="3" type="ORF">DWB77_00639</name>
</gene>
<comment type="similarity">
    <text evidence="1">Belongs to the thioesterase family.</text>
</comment>
<dbReference type="SUPFAM" id="SSF53474">
    <property type="entry name" value="alpha/beta-Hydrolases"/>
    <property type="match status" value="1"/>
</dbReference>